<dbReference type="InterPro" id="IPR017441">
    <property type="entry name" value="Protein_kinase_ATP_BS"/>
</dbReference>
<feature type="transmembrane region" description="Helical" evidence="24">
    <location>
        <begin position="714"/>
        <end position="736"/>
    </location>
</feature>
<accession>A0A8B7CR64</accession>
<evidence type="ECO:0000256" key="23">
    <source>
        <dbReference type="PROSITE-ProRule" id="PRU10141"/>
    </source>
</evidence>
<keyword evidence="16 23" id="KW-0067">ATP-binding</keyword>
<dbReference type="InterPro" id="IPR055414">
    <property type="entry name" value="LRR_R13L4/SHOC2-like"/>
</dbReference>
<dbReference type="SMART" id="SM00220">
    <property type="entry name" value="S_TKc"/>
    <property type="match status" value="1"/>
</dbReference>
<evidence type="ECO:0000256" key="3">
    <source>
        <dbReference type="ARBA" id="ARBA00008684"/>
    </source>
</evidence>
<evidence type="ECO:0000256" key="8">
    <source>
        <dbReference type="ARBA" id="ARBA00022553"/>
    </source>
</evidence>
<keyword evidence="18 24" id="KW-0472">Membrane</keyword>
<reference evidence="28" key="1">
    <citation type="submission" date="2025-08" db="UniProtKB">
        <authorList>
            <consortium name="RefSeq"/>
        </authorList>
    </citation>
    <scope>IDENTIFICATION</scope>
    <source>
        <tissue evidence="28">Young leaves</tissue>
    </source>
</reference>
<keyword evidence="11 24" id="KW-0812">Transmembrane</keyword>
<keyword evidence="12 25" id="KW-0732">Signal</keyword>
<keyword evidence="6" id="KW-1003">Cell membrane</keyword>
<evidence type="ECO:0000256" key="22">
    <source>
        <dbReference type="ARBA" id="ARBA00048679"/>
    </source>
</evidence>
<evidence type="ECO:0000256" key="2">
    <source>
        <dbReference type="ARBA" id="ARBA00004479"/>
    </source>
</evidence>
<keyword evidence="19 28" id="KW-0675">Receptor</keyword>
<name>A0A8B7CR64_PHODC</name>
<dbReference type="InterPro" id="IPR008271">
    <property type="entry name" value="Ser/Thr_kinase_AS"/>
</dbReference>
<dbReference type="GO" id="GO:0005886">
    <property type="term" value="C:plasma membrane"/>
    <property type="evidence" value="ECO:0007669"/>
    <property type="project" value="UniProtKB-SubCell"/>
</dbReference>
<dbReference type="GO" id="GO:0005524">
    <property type="term" value="F:ATP binding"/>
    <property type="evidence" value="ECO:0007669"/>
    <property type="project" value="UniProtKB-UniRule"/>
</dbReference>
<evidence type="ECO:0000313" key="28">
    <source>
        <dbReference type="RefSeq" id="XP_008804519.2"/>
    </source>
</evidence>
<dbReference type="GeneID" id="103717784"/>
<evidence type="ECO:0000313" key="27">
    <source>
        <dbReference type="Proteomes" id="UP000228380"/>
    </source>
</evidence>
<dbReference type="FunFam" id="3.80.10.10:FF:000041">
    <property type="entry name" value="LRR receptor-like serine/threonine-protein kinase ERECTA"/>
    <property type="match status" value="1"/>
</dbReference>
<dbReference type="RefSeq" id="XP_008804519.2">
    <property type="nucleotide sequence ID" value="XM_008806297.4"/>
</dbReference>
<dbReference type="GO" id="GO:0004674">
    <property type="term" value="F:protein serine/threonine kinase activity"/>
    <property type="evidence" value="ECO:0007669"/>
    <property type="project" value="UniProtKB-KW"/>
</dbReference>
<evidence type="ECO:0000256" key="10">
    <source>
        <dbReference type="ARBA" id="ARBA00022679"/>
    </source>
</evidence>
<dbReference type="EC" id="2.7.11.1" evidence="5"/>
<evidence type="ECO:0000256" key="13">
    <source>
        <dbReference type="ARBA" id="ARBA00022737"/>
    </source>
</evidence>
<dbReference type="PROSITE" id="PS50011">
    <property type="entry name" value="PROTEIN_KINASE_DOM"/>
    <property type="match status" value="1"/>
</dbReference>
<keyword evidence="17 24" id="KW-1133">Transmembrane helix</keyword>
<dbReference type="PANTHER" id="PTHR48053">
    <property type="entry name" value="LEUCINE RICH REPEAT FAMILY PROTEIN, EXPRESSED"/>
    <property type="match status" value="1"/>
</dbReference>
<dbReference type="InterPro" id="IPR011009">
    <property type="entry name" value="Kinase-like_dom_sf"/>
</dbReference>
<dbReference type="SMART" id="SM00365">
    <property type="entry name" value="LRR_SD22"/>
    <property type="match status" value="3"/>
</dbReference>
<keyword evidence="8" id="KW-0597">Phosphoprotein</keyword>
<keyword evidence="13" id="KW-0677">Repeat</keyword>
<keyword evidence="27" id="KW-1185">Reference proteome</keyword>
<dbReference type="PANTHER" id="PTHR48053:SF155">
    <property type="entry name" value="LOW QUALITY PROTEIN: RECEPTOR-LIKE PROTEIN 2"/>
    <property type="match status" value="1"/>
</dbReference>
<dbReference type="SMART" id="SM00364">
    <property type="entry name" value="LRR_BAC"/>
    <property type="match status" value="6"/>
</dbReference>
<dbReference type="Pfam" id="PF00069">
    <property type="entry name" value="Pkinase"/>
    <property type="match status" value="1"/>
</dbReference>
<dbReference type="InterPro" id="IPR003591">
    <property type="entry name" value="Leu-rich_rpt_typical-subtyp"/>
</dbReference>
<dbReference type="Gene3D" id="3.30.200.20">
    <property type="entry name" value="Phosphorylase Kinase, domain 1"/>
    <property type="match status" value="1"/>
</dbReference>
<keyword evidence="10" id="KW-0808">Transferase</keyword>
<dbReference type="InterPro" id="IPR032675">
    <property type="entry name" value="LRR_dom_sf"/>
</dbReference>
<dbReference type="SUPFAM" id="SSF52058">
    <property type="entry name" value="L domain-like"/>
    <property type="match status" value="3"/>
</dbReference>
<dbReference type="Pfam" id="PF08263">
    <property type="entry name" value="LRRNT_2"/>
    <property type="match status" value="1"/>
</dbReference>
<keyword evidence="7" id="KW-0723">Serine/threonine-protein kinase</keyword>
<dbReference type="FunFam" id="1.10.510.10:FF:000309">
    <property type="entry name" value="Leucine-rich repeat receptor-like protein kinase"/>
    <property type="match status" value="1"/>
</dbReference>
<evidence type="ECO:0000256" key="9">
    <source>
        <dbReference type="ARBA" id="ARBA00022614"/>
    </source>
</evidence>
<keyword evidence="15" id="KW-0418">Kinase</keyword>
<evidence type="ECO:0000256" key="12">
    <source>
        <dbReference type="ARBA" id="ARBA00022729"/>
    </source>
</evidence>
<evidence type="ECO:0000256" key="5">
    <source>
        <dbReference type="ARBA" id="ARBA00012513"/>
    </source>
</evidence>
<feature type="signal peptide" evidence="25">
    <location>
        <begin position="1"/>
        <end position="46"/>
    </location>
</feature>
<protein>
    <recommendedName>
        <fullName evidence="5">non-specific serine/threonine protein kinase</fullName>
        <ecNumber evidence="5">2.7.11.1</ecNumber>
    </recommendedName>
</protein>
<dbReference type="PROSITE" id="PS00107">
    <property type="entry name" value="PROTEIN_KINASE_ATP"/>
    <property type="match status" value="1"/>
</dbReference>
<comment type="catalytic activity">
    <reaction evidence="21">
        <text>L-threonyl-[protein] + ATP = O-phospho-L-threonyl-[protein] + ADP + H(+)</text>
        <dbReference type="Rhea" id="RHEA:46608"/>
        <dbReference type="Rhea" id="RHEA-COMP:11060"/>
        <dbReference type="Rhea" id="RHEA-COMP:11605"/>
        <dbReference type="ChEBI" id="CHEBI:15378"/>
        <dbReference type="ChEBI" id="CHEBI:30013"/>
        <dbReference type="ChEBI" id="CHEBI:30616"/>
        <dbReference type="ChEBI" id="CHEBI:61977"/>
        <dbReference type="ChEBI" id="CHEBI:456216"/>
        <dbReference type="EC" id="2.7.11.1"/>
    </reaction>
</comment>
<proteinExistence type="inferred from homology"/>
<dbReference type="KEGG" id="pda:103717784"/>
<dbReference type="PROSITE" id="PS00108">
    <property type="entry name" value="PROTEIN_KINASE_ST"/>
    <property type="match status" value="1"/>
</dbReference>
<dbReference type="FunFam" id="3.30.200.20:FF:000309">
    <property type="entry name" value="Leucine-rich repeat receptor protein kinase MSP1"/>
    <property type="match status" value="1"/>
</dbReference>
<dbReference type="InterPro" id="IPR001611">
    <property type="entry name" value="Leu-rich_rpt"/>
</dbReference>
<evidence type="ECO:0000256" key="14">
    <source>
        <dbReference type="ARBA" id="ARBA00022741"/>
    </source>
</evidence>
<evidence type="ECO:0000256" key="6">
    <source>
        <dbReference type="ARBA" id="ARBA00022475"/>
    </source>
</evidence>
<dbReference type="FunFam" id="3.80.10.10:FF:000213">
    <property type="entry name" value="Tyrosine-sulfated glycopeptide receptor 1"/>
    <property type="match status" value="1"/>
</dbReference>
<evidence type="ECO:0000256" key="11">
    <source>
        <dbReference type="ARBA" id="ARBA00022692"/>
    </source>
</evidence>
<dbReference type="Gene3D" id="1.10.510.10">
    <property type="entry name" value="Transferase(Phosphotransferase) domain 1"/>
    <property type="match status" value="1"/>
</dbReference>
<dbReference type="Pfam" id="PF23598">
    <property type="entry name" value="LRR_14"/>
    <property type="match status" value="1"/>
</dbReference>
<feature type="binding site" evidence="23">
    <location>
        <position position="827"/>
    </location>
    <ligand>
        <name>ATP</name>
        <dbReference type="ChEBI" id="CHEBI:30616"/>
    </ligand>
</feature>
<gene>
    <name evidence="28" type="primary">LOC103717784</name>
</gene>
<evidence type="ECO:0000259" key="26">
    <source>
        <dbReference type="PROSITE" id="PS50011"/>
    </source>
</evidence>
<evidence type="ECO:0000256" key="20">
    <source>
        <dbReference type="ARBA" id="ARBA00023180"/>
    </source>
</evidence>
<evidence type="ECO:0000256" key="7">
    <source>
        <dbReference type="ARBA" id="ARBA00022527"/>
    </source>
</evidence>
<evidence type="ECO:0000256" key="4">
    <source>
        <dbReference type="ARBA" id="ARBA00009592"/>
    </source>
</evidence>
<organism evidence="27 28">
    <name type="scientific">Phoenix dactylifera</name>
    <name type="common">Date palm</name>
    <dbReference type="NCBI Taxonomy" id="42345"/>
    <lineage>
        <taxon>Eukaryota</taxon>
        <taxon>Viridiplantae</taxon>
        <taxon>Streptophyta</taxon>
        <taxon>Embryophyta</taxon>
        <taxon>Tracheophyta</taxon>
        <taxon>Spermatophyta</taxon>
        <taxon>Magnoliopsida</taxon>
        <taxon>Liliopsida</taxon>
        <taxon>Arecaceae</taxon>
        <taxon>Coryphoideae</taxon>
        <taxon>Phoeniceae</taxon>
        <taxon>Phoenix</taxon>
    </lineage>
</organism>
<keyword evidence="14 23" id="KW-0547">Nucleotide-binding</keyword>
<dbReference type="OrthoDB" id="647974at2759"/>
<dbReference type="InterPro" id="IPR013210">
    <property type="entry name" value="LRR_N_plant-typ"/>
</dbReference>
<keyword evidence="20" id="KW-0325">Glycoprotein</keyword>
<evidence type="ECO:0000256" key="18">
    <source>
        <dbReference type="ARBA" id="ARBA00023136"/>
    </source>
</evidence>
<evidence type="ECO:0000256" key="16">
    <source>
        <dbReference type="ARBA" id="ARBA00022840"/>
    </source>
</evidence>
<feature type="domain" description="Protein kinase" evidence="26">
    <location>
        <begin position="799"/>
        <end position="1070"/>
    </location>
</feature>
<evidence type="ECO:0000256" key="1">
    <source>
        <dbReference type="ARBA" id="ARBA00004162"/>
    </source>
</evidence>
<evidence type="ECO:0000256" key="25">
    <source>
        <dbReference type="SAM" id="SignalP"/>
    </source>
</evidence>
<dbReference type="SMART" id="SM00369">
    <property type="entry name" value="LRR_TYP"/>
    <property type="match status" value="8"/>
</dbReference>
<evidence type="ECO:0000256" key="17">
    <source>
        <dbReference type="ARBA" id="ARBA00022989"/>
    </source>
</evidence>
<comment type="similarity">
    <text evidence="3">Belongs to the protein kinase superfamily. Ser/Thr protein kinase family.</text>
</comment>
<dbReference type="Proteomes" id="UP000228380">
    <property type="component" value="Unplaced"/>
</dbReference>
<dbReference type="InterPro" id="IPR051716">
    <property type="entry name" value="Plant_RL_S/T_kinase"/>
</dbReference>
<dbReference type="FunFam" id="3.80.10.10:FF:000129">
    <property type="entry name" value="Leucine-rich repeat receptor-like kinase"/>
    <property type="match status" value="1"/>
</dbReference>
<dbReference type="SUPFAM" id="SSF56112">
    <property type="entry name" value="Protein kinase-like (PK-like)"/>
    <property type="match status" value="1"/>
</dbReference>
<dbReference type="PROSITE" id="PS51450">
    <property type="entry name" value="LRR"/>
    <property type="match status" value="2"/>
</dbReference>
<dbReference type="Gene3D" id="3.80.10.10">
    <property type="entry name" value="Ribonuclease Inhibitor"/>
    <property type="match status" value="4"/>
</dbReference>
<sequence length="1081" mass="117378">MHLHALKKIAMQHLVHAADHLHHQSHSSSHLFRLFYLVLVVILSSASPHGACTQVERDSLLSFRSNLSSASNNSLLGSWRGTDCCIWEGISCDGNKSVTRLWLPLKELRGQISPALANLTRLSHLNLSHNWLTGTLHPALLWSDHLMTLDVSFNHLSGGLPSPPPSSSPPGNHPLLVLNVSSNRFTDAFPSFGWGIAHNLVAINASNNSFTGLIPSALCADSPLLRILDLSRNQFGGSIQSGLGNCSNLVVFQASFNNLSGPLPDDLFDAVSLQQLSLSFNQLSGMLDGGRITNLSNLTTLDLSGNQLTGQLPASICKLASLEQLFVYGNKLNGSLPSALSNCAKLTCLNLRSNCFTGELSAVNFSRLSNLIMLDLGNNGFVGEIPNSIYSCRSLTALRLAGNMLQGQIAREMANPQNLTYLSLSSNKLVNISGTLEILKSCRNLTAIILAGNFIGEAMPDAGWFDGFQNIQVLSLWGCQLTGQVPPWLAKLEKLEVLDLSSNQLTGSVPSWLGSLPHLFYLDLSNNLFSGEFPLGITGLPVLTSEQAAAQVDVGYLELPVFVMLTNASGLQYDSLSALPPAIYLGNNSLSGRIPPEIALLKRLLVLDLSLNNFSGEIPAQLCNLTNLERLNLSRNHLSGMIPSLLNKLNFLASFSVAYNDLEGPIPSGGQFDTFPASSFEGNPKLCGSEIQKSCTNHSGQPLSPSRRRLNKKLIIGVALSVCSIGVLALAAMVACRRKRHPGRGGSNDMMDLDGIACTSVSGLPCEAIKDSILVMLSPGNCETKDLTFADILKATDNFDQANIIGCGGFGLVYKATLASGTKLAIKRLSGDMCLIEREFKAEVEALSMAQHENLVSLQGYCICGNFRLLVYSYMENGSLDYWLHERDDGGGSVLDWPARLKIARGASRGLAYIHQICQPRIVHRDIKSSNILLDAELKAHVADFGLARLILPCDTHVTTELVGTLGYIPPEYGQAWVATLRGDVYSFGVVLLELLTGRRPVEILPNLSRELVHWVRQMRCQGKQDEVFDPQLRGKGSEEQMLQVLDVACMCVVQNPFKRPTIKEVVSWLENIGSDLQLRR</sequence>
<comment type="similarity">
    <text evidence="4">Belongs to the RLP family.</text>
</comment>
<evidence type="ECO:0000256" key="15">
    <source>
        <dbReference type="ARBA" id="ARBA00022777"/>
    </source>
</evidence>
<comment type="catalytic activity">
    <reaction evidence="22">
        <text>L-seryl-[protein] + ATP = O-phospho-L-seryl-[protein] + ADP + H(+)</text>
        <dbReference type="Rhea" id="RHEA:17989"/>
        <dbReference type="Rhea" id="RHEA-COMP:9863"/>
        <dbReference type="Rhea" id="RHEA-COMP:11604"/>
        <dbReference type="ChEBI" id="CHEBI:15378"/>
        <dbReference type="ChEBI" id="CHEBI:29999"/>
        <dbReference type="ChEBI" id="CHEBI:30616"/>
        <dbReference type="ChEBI" id="CHEBI:83421"/>
        <dbReference type="ChEBI" id="CHEBI:456216"/>
        <dbReference type="EC" id="2.7.11.1"/>
    </reaction>
</comment>
<evidence type="ECO:0000256" key="24">
    <source>
        <dbReference type="SAM" id="Phobius"/>
    </source>
</evidence>
<dbReference type="AlphaFoldDB" id="A0A8B7CR64"/>
<dbReference type="InterPro" id="IPR000719">
    <property type="entry name" value="Prot_kinase_dom"/>
</dbReference>
<comment type="subcellular location">
    <subcellularLocation>
        <location evidence="1">Cell membrane</location>
        <topology evidence="1">Single-pass membrane protein</topology>
    </subcellularLocation>
    <subcellularLocation>
        <location evidence="2">Membrane</location>
        <topology evidence="2">Single-pass type I membrane protein</topology>
    </subcellularLocation>
</comment>
<dbReference type="Pfam" id="PF00560">
    <property type="entry name" value="LRR_1"/>
    <property type="match status" value="6"/>
</dbReference>
<evidence type="ECO:0000256" key="19">
    <source>
        <dbReference type="ARBA" id="ARBA00023170"/>
    </source>
</evidence>
<keyword evidence="9" id="KW-0433">Leucine-rich repeat</keyword>
<evidence type="ECO:0000256" key="21">
    <source>
        <dbReference type="ARBA" id="ARBA00047899"/>
    </source>
</evidence>
<feature type="chain" id="PRO_5034867641" description="non-specific serine/threonine protein kinase" evidence="25">
    <location>
        <begin position="47"/>
        <end position="1081"/>
    </location>
</feature>
<dbReference type="PRINTS" id="PR00019">
    <property type="entry name" value="LEURICHRPT"/>
</dbReference>